<accession>A0AAE1CT94</accession>
<gene>
    <name evidence="2" type="ORF">RRG08_024772</name>
</gene>
<dbReference type="AlphaFoldDB" id="A0AAE1CT94"/>
<dbReference type="Proteomes" id="UP001283361">
    <property type="component" value="Unassembled WGS sequence"/>
</dbReference>
<sequence>MVTKLRASARFRSSRGATQSAAADADTGSSNAQDVSLEQDTTDKSSIRAEIIETNTRDQAPRVGRVFI</sequence>
<evidence type="ECO:0000313" key="2">
    <source>
        <dbReference type="EMBL" id="KAK3733972.1"/>
    </source>
</evidence>
<dbReference type="EMBL" id="JAWDGP010006871">
    <property type="protein sequence ID" value="KAK3733972.1"/>
    <property type="molecule type" value="Genomic_DNA"/>
</dbReference>
<proteinExistence type="predicted"/>
<comment type="caution">
    <text evidence="2">The sequence shown here is derived from an EMBL/GenBank/DDBJ whole genome shotgun (WGS) entry which is preliminary data.</text>
</comment>
<keyword evidence="3" id="KW-1185">Reference proteome</keyword>
<feature type="region of interest" description="Disordered" evidence="1">
    <location>
        <begin position="1"/>
        <end position="43"/>
    </location>
</feature>
<name>A0AAE1CT94_9GAST</name>
<evidence type="ECO:0000313" key="3">
    <source>
        <dbReference type="Proteomes" id="UP001283361"/>
    </source>
</evidence>
<evidence type="ECO:0000256" key="1">
    <source>
        <dbReference type="SAM" id="MobiDB-lite"/>
    </source>
</evidence>
<feature type="compositionally biased region" description="Polar residues" evidence="1">
    <location>
        <begin position="27"/>
        <end position="39"/>
    </location>
</feature>
<reference evidence="2" key="1">
    <citation type="journal article" date="2023" name="G3 (Bethesda)">
        <title>A reference genome for the long-term kleptoplast-retaining sea slug Elysia crispata morphotype clarki.</title>
        <authorList>
            <person name="Eastman K.E."/>
            <person name="Pendleton A.L."/>
            <person name="Shaikh M.A."/>
            <person name="Suttiyut T."/>
            <person name="Ogas R."/>
            <person name="Tomko P."/>
            <person name="Gavelis G."/>
            <person name="Widhalm J.R."/>
            <person name="Wisecaver J.H."/>
        </authorList>
    </citation>
    <scope>NUCLEOTIDE SEQUENCE</scope>
    <source>
        <strain evidence="2">ECLA1</strain>
    </source>
</reference>
<protein>
    <submittedName>
        <fullName evidence="2">Uncharacterized protein</fullName>
    </submittedName>
</protein>
<organism evidence="2 3">
    <name type="scientific">Elysia crispata</name>
    <name type="common">lettuce slug</name>
    <dbReference type="NCBI Taxonomy" id="231223"/>
    <lineage>
        <taxon>Eukaryota</taxon>
        <taxon>Metazoa</taxon>
        <taxon>Spiralia</taxon>
        <taxon>Lophotrochozoa</taxon>
        <taxon>Mollusca</taxon>
        <taxon>Gastropoda</taxon>
        <taxon>Heterobranchia</taxon>
        <taxon>Euthyneura</taxon>
        <taxon>Panpulmonata</taxon>
        <taxon>Sacoglossa</taxon>
        <taxon>Placobranchoidea</taxon>
        <taxon>Plakobranchidae</taxon>
        <taxon>Elysia</taxon>
    </lineage>
</organism>